<evidence type="ECO:0000313" key="1">
    <source>
        <dbReference type="EMBL" id="KAI5677937.1"/>
    </source>
</evidence>
<keyword evidence="2" id="KW-1185">Reference proteome</keyword>
<organism evidence="1 2">
    <name type="scientific">Catharanthus roseus</name>
    <name type="common">Madagascar periwinkle</name>
    <name type="synonym">Vinca rosea</name>
    <dbReference type="NCBI Taxonomy" id="4058"/>
    <lineage>
        <taxon>Eukaryota</taxon>
        <taxon>Viridiplantae</taxon>
        <taxon>Streptophyta</taxon>
        <taxon>Embryophyta</taxon>
        <taxon>Tracheophyta</taxon>
        <taxon>Spermatophyta</taxon>
        <taxon>Magnoliopsida</taxon>
        <taxon>eudicotyledons</taxon>
        <taxon>Gunneridae</taxon>
        <taxon>Pentapetalae</taxon>
        <taxon>asterids</taxon>
        <taxon>lamiids</taxon>
        <taxon>Gentianales</taxon>
        <taxon>Apocynaceae</taxon>
        <taxon>Rauvolfioideae</taxon>
        <taxon>Vinceae</taxon>
        <taxon>Catharanthinae</taxon>
        <taxon>Catharanthus</taxon>
    </lineage>
</organism>
<reference evidence="2" key="1">
    <citation type="journal article" date="2023" name="Nat. Plants">
        <title>Single-cell RNA sequencing provides a high-resolution roadmap for understanding the multicellular compartmentation of specialized metabolism.</title>
        <authorList>
            <person name="Sun S."/>
            <person name="Shen X."/>
            <person name="Li Y."/>
            <person name="Li Y."/>
            <person name="Wang S."/>
            <person name="Li R."/>
            <person name="Zhang H."/>
            <person name="Shen G."/>
            <person name="Guo B."/>
            <person name="Wei J."/>
            <person name="Xu J."/>
            <person name="St-Pierre B."/>
            <person name="Chen S."/>
            <person name="Sun C."/>
        </authorList>
    </citation>
    <scope>NUCLEOTIDE SEQUENCE [LARGE SCALE GENOMIC DNA]</scope>
</reference>
<protein>
    <submittedName>
        <fullName evidence="1">Uncharacterized protein</fullName>
    </submittedName>
</protein>
<comment type="caution">
    <text evidence="1">The sequence shown here is derived from an EMBL/GenBank/DDBJ whole genome shotgun (WGS) entry which is preliminary data.</text>
</comment>
<proteinExistence type="predicted"/>
<dbReference type="Proteomes" id="UP001060085">
    <property type="component" value="Linkage Group LG02"/>
</dbReference>
<name>A0ACC0BZB9_CATRO</name>
<accession>A0ACC0BZB9</accession>
<sequence>MGFLKLIHRFKASKAIVYITEIFLEVKNFNDPDLVTKSSERGKKKHLKNMSDGCPAQQTKSETLNRVIGQIPAPRSQYPPKLQNTLYERSIFQPHTTNTQTGNEPWHTYQAVMINISQKEIFNTSKT</sequence>
<evidence type="ECO:0000313" key="2">
    <source>
        <dbReference type="Proteomes" id="UP001060085"/>
    </source>
</evidence>
<dbReference type="EMBL" id="CM044702">
    <property type="protein sequence ID" value="KAI5677937.1"/>
    <property type="molecule type" value="Genomic_DNA"/>
</dbReference>
<gene>
    <name evidence="1" type="ORF">M9H77_08887</name>
</gene>